<evidence type="ECO:0000313" key="2">
    <source>
        <dbReference type="WBParaSite" id="ACAC_0001183301-mRNA-1"/>
    </source>
</evidence>
<proteinExistence type="predicted"/>
<dbReference type="Proteomes" id="UP000035642">
    <property type="component" value="Unassembled WGS sequence"/>
</dbReference>
<dbReference type="WBParaSite" id="ACAC_0001183301-mRNA-1">
    <property type="protein sequence ID" value="ACAC_0001183301-mRNA-1"/>
    <property type="gene ID" value="ACAC_0001183301"/>
</dbReference>
<name>A0A0K0DK32_ANGCA</name>
<dbReference type="AlphaFoldDB" id="A0A0K0DK32"/>
<reference evidence="2" key="2">
    <citation type="submission" date="2017-02" db="UniProtKB">
        <authorList>
            <consortium name="WormBaseParasite"/>
        </authorList>
    </citation>
    <scope>IDENTIFICATION</scope>
</reference>
<protein>
    <submittedName>
        <fullName evidence="2">PDZ domain-containing protein</fullName>
    </submittedName>
</protein>
<accession>A0A0K0DK32</accession>
<organism evidence="1 2">
    <name type="scientific">Angiostrongylus cantonensis</name>
    <name type="common">Rat lungworm</name>
    <dbReference type="NCBI Taxonomy" id="6313"/>
    <lineage>
        <taxon>Eukaryota</taxon>
        <taxon>Metazoa</taxon>
        <taxon>Ecdysozoa</taxon>
        <taxon>Nematoda</taxon>
        <taxon>Chromadorea</taxon>
        <taxon>Rhabditida</taxon>
        <taxon>Rhabditina</taxon>
        <taxon>Rhabditomorpha</taxon>
        <taxon>Strongyloidea</taxon>
        <taxon>Metastrongylidae</taxon>
        <taxon>Angiostrongylus</taxon>
    </lineage>
</organism>
<keyword evidence="1" id="KW-1185">Reference proteome</keyword>
<evidence type="ECO:0000313" key="1">
    <source>
        <dbReference type="Proteomes" id="UP000035642"/>
    </source>
</evidence>
<reference evidence="1" key="1">
    <citation type="submission" date="2012-09" db="EMBL/GenBank/DDBJ databases">
        <authorList>
            <person name="Martin A.A."/>
        </authorList>
    </citation>
    <scope>NUCLEOTIDE SEQUENCE</scope>
</reference>
<sequence length="69" mass="7772">MLPDRLLKVNGFLIERHQDFSHTTVEIVPIIGKQSIELKGRNGQLGVHEFKSTHCVRDSGVNLFATVIM</sequence>